<keyword evidence="3" id="KW-0418">Kinase</keyword>
<dbReference type="Gene3D" id="1.10.510.10">
    <property type="entry name" value="Transferase(Phosphotransferase) domain 1"/>
    <property type="match status" value="1"/>
</dbReference>
<proteinExistence type="predicted"/>
<dbReference type="InterPro" id="IPR001245">
    <property type="entry name" value="Ser-Thr/Tyr_kinase_cat_dom"/>
</dbReference>
<evidence type="ECO:0000256" key="1">
    <source>
        <dbReference type="SAM" id="MobiDB-lite"/>
    </source>
</evidence>
<dbReference type="AlphaFoldDB" id="A0A165EWH1"/>
<protein>
    <submittedName>
        <fullName evidence="3">Kinase-like protein</fullName>
    </submittedName>
</protein>
<dbReference type="InterPro" id="IPR011009">
    <property type="entry name" value="Kinase-like_dom_sf"/>
</dbReference>
<name>A0A165EWH1_EXIGL</name>
<feature type="region of interest" description="Disordered" evidence="1">
    <location>
        <begin position="1"/>
        <end position="42"/>
    </location>
</feature>
<evidence type="ECO:0000313" key="4">
    <source>
        <dbReference type="Proteomes" id="UP000077266"/>
    </source>
</evidence>
<dbReference type="GO" id="GO:0005524">
    <property type="term" value="F:ATP binding"/>
    <property type="evidence" value="ECO:0007669"/>
    <property type="project" value="InterPro"/>
</dbReference>
<gene>
    <name evidence="3" type="ORF">EXIGLDRAFT_193192</name>
</gene>
<reference evidence="3 4" key="1">
    <citation type="journal article" date="2016" name="Mol. Biol. Evol.">
        <title>Comparative Genomics of Early-Diverging Mushroom-Forming Fungi Provides Insights into the Origins of Lignocellulose Decay Capabilities.</title>
        <authorList>
            <person name="Nagy L.G."/>
            <person name="Riley R."/>
            <person name="Tritt A."/>
            <person name="Adam C."/>
            <person name="Daum C."/>
            <person name="Floudas D."/>
            <person name="Sun H."/>
            <person name="Yadav J.S."/>
            <person name="Pangilinan J."/>
            <person name="Larsson K.H."/>
            <person name="Matsuura K."/>
            <person name="Barry K."/>
            <person name="Labutti K."/>
            <person name="Kuo R."/>
            <person name="Ohm R.A."/>
            <person name="Bhattacharya S.S."/>
            <person name="Shirouzu T."/>
            <person name="Yoshinaga Y."/>
            <person name="Martin F.M."/>
            <person name="Grigoriev I.V."/>
            <person name="Hibbett D.S."/>
        </authorList>
    </citation>
    <scope>NUCLEOTIDE SEQUENCE [LARGE SCALE GENOMIC DNA]</scope>
    <source>
        <strain evidence="3 4">HHB12029</strain>
    </source>
</reference>
<keyword evidence="4" id="KW-1185">Reference proteome</keyword>
<feature type="compositionally biased region" description="Low complexity" evidence="1">
    <location>
        <begin position="27"/>
        <end position="38"/>
    </location>
</feature>
<dbReference type="SUPFAM" id="SSF56112">
    <property type="entry name" value="Protein kinase-like (PK-like)"/>
    <property type="match status" value="1"/>
</dbReference>
<dbReference type="InterPro" id="IPR051681">
    <property type="entry name" value="Ser/Thr_Kinases-Pseudokinases"/>
</dbReference>
<sequence length="712" mass="79027">MICAARTVRSHTSPSGSNEPDEHILGTMSSTAPSSTAAKPVHASGTKGYSTFMRPAPVSAVVSNVIDLEHLSRICYMEVVSLHISPRHYSVFPPAVYTEVAFMDRNGNSTSFTTSFGYKNHLSNAISMRTKIDISTFDEATSVHIRVKDWRAAVAGEVALGQYDILHAEFTLEELVCSAAASSDYSLPIFLRSPEGTQSHSMLLRFQAATQASSQPQARVRHMQSAEPVGSSRWVAPDPRYRHSDGHSIESFMTERDLSDLITSVSRPSAYGGHSDVYTGHLKVARGYTRVAIKVMRTNTADRPKFHRRLRRELHVWMRLRHVNVLPLLGVYNGCGQDLCLVSPWCSNGDINSYLRSQFQNPALRELQYRLLLQVLRGLEYLHSHTPPIVHADLKGGNILISDEGEAQLCDFGMASMRDETMSATYPSSSVGGTCRWMAPELFDSDQPAHSPASDMYSFGCVMMEVLSGHAPWHEIPDTRVILNVTSGKRPARPVEVDDIAWALLQDCWTADPTARPLVRKAVLRMDQLWTREKRSVQTLDDARDRQVLEDDAWSDTVEPADDLDEDLDEETGVLASTQKHVPTKDDRVRTIHYGWVRTESPEPLGEAACVRATGAERAEFLANTMVTTLRYGSTWVSASNSPSHTWTPDDRTTLASECRQMQDKAKDESVQVDAALQTPSQASDTSLRSQSMDHYKTNSAVYGRPALLLAA</sequence>
<dbReference type="PROSITE" id="PS50011">
    <property type="entry name" value="PROTEIN_KINASE_DOM"/>
    <property type="match status" value="1"/>
</dbReference>
<dbReference type="InterPro" id="IPR008271">
    <property type="entry name" value="Ser/Thr_kinase_AS"/>
</dbReference>
<feature type="domain" description="Protein kinase" evidence="2">
    <location>
        <begin position="263"/>
        <end position="531"/>
    </location>
</feature>
<organism evidence="3 4">
    <name type="scientific">Exidia glandulosa HHB12029</name>
    <dbReference type="NCBI Taxonomy" id="1314781"/>
    <lineage>
        <taxon>Eukaryota</taxon>
        <taxon>Fungi</taxon>
        <taxon>Dikarya</taxon>
        <taxon>Basidiomycota</taxon>
        <taxon>Agaricomycotina</taxon>
        <taxon>Agaricomycetes</taxon>
        <taxon>Auriculariales</taxon>
        <taxon>Exidiaceae</taxon>
        <taxon>Exidia</taxon>
    </lineage>
</organism>
<keyword evidence="3" id="KW-0808">Transferase</keyword>
<evidence type="ECO:0000259" key="2">
    <source>
        <dbReference type="PROSITE" id="PS50011"/>
    </source>
</evidence>
<dbReference type="InterPro" id="IPR000719">
    <property type="entry name" value="Prot_kinase_dom"/>
</dbReference>
<dbReference type="PROSITE" id="PS00108">
    <property type="entry name" value="PROTEIN_KINASE_ST"/>
    <property type="match status" value="1"/>
</dbReference>
<dbReference type="PANTHER" id="PTHR44329">
    <property type="entry name" value="SERINE/THREONINE-PROTEIN KINASE TNNI3K-RELATED"/>
    <property type="match status" value="1"/>
</dbReference>
<dbReference type="SMART" id="SM00220">
    <property type="entry name" value="S_TKc"/>
    <property type="match status" value="1"/>
</dbReference>
<dbReference type="EMBL" id="KV426113">
    <property type="protein sequence ID" value="KZV87857.1"/>
    <property type="molecule type" value="Genomic_DNA"/>
</dbReference>
<dbReference type="InParanoid" id="A0A165EWH1"/>
<dbReference type="STRING" id="1314781.A0A165EWH1"/>
<evidence type="ECO:0000313" key="3">
    <source>
        <dbReference type="EMBL" id="KZV87857.1"/>
    </source>
</evidence>
<dbReference type="GO" id="GO:0004674">
    <property type="term" value="F:protein serine/threonine kinase activity"/>
    <property type="evidence" value="ECO:0007669"/>
    <property type="project" value="TreeGrafter"/>
</dbReference>
<dbReference type="Pfam" id="PF07714">
    <property type="entry name" value="PK_Tyr_Ser-Thr"/>
    <property type="match status" value="1"/>
</dbReference>
<dbReference type="OrthoDB" id="346907at2759"/>
<accession>A0A165EWH1</accession>
<dbReference type="Proteomes" id="UP000077266">
    <property type="component" value="Unassembled WGS sequence"/>
</dbReference>